<reference evidence="4 5" key="1">
    <citation type="submission" date="2016-10" db="EMBL/GenBank/DDBJ databases">
        <authorList>
            <person name="de Groot N.N."/>
        </authorList>
    </citation>
    <scope>NUCLEOTIDE SEQUENCE [LARGE SCALE GENOMIC DNA]</scope>
    <source>
        <strain evidence="4 5">CGMCC 1.10228</strain>
    </source>
</reference>
<feature type="domain" description="DUF4174" evidence="3">
    <location>
        <begin position="25"/>
        <end position="135"/>
    </location>
</feature>
<feature type="signal peptide" evidence="2">
    <location>
        <begin position="1"/>
        <end position="19"/>
    </location>
</feature>
<dbReference type="STRING" id="861298.SAMN04488136_14230"/>
<name>A0A1G8GYZ8_9VIBR</name>
<feature type="chain" id="PRO_5011712803" description="DUF4174 domain-containing protein" evidence="2">
    <location>
        <begin position="20"/>
        <end position="145"/>
    </location>
</feature>
<evidence type="ECO:0000259" key="3">
    <source>
        <dbReference type="Pfam" id="PF13778"/>
    </source>
</evidence>
<protein>
    <recommendedName>
        <fullName evidence="3">DUF4174 domain-containing protein</fullName>
    </recommendedName>
</protein>
<proteinExistence type="predicted"/>
<evidence type="ECO:0000313" key="4">
    <source>
        <dbReference type="EMBL" id="SDH99564.1"/>
    </source>
</evidence>
<keyword evidence="1 2" id="KW-0732">Signal</keyword>
<organism evidence="4 5">
    <name type="scientific">Vibrio xiamenensis</name>
    <dbReference type="NCBI Taxonomy" id="861298"/>
    <lineage>
        <taxon>Bacteria</taxon>
        <taxon>Pseudomonadati</taxon>
        <taxon>Pseudomonadota</taxon>
        <taxon>Gammaproteobacteria</taxon>
        <taxon>Vibrionales</taxon>
        <taxon>Vibrionaceae</taxon>
        <taxon>Vibrio</taxon>
    </lineage>
</organism>
<dbReference type="AlphaFoldDB" id="A0A1G8GYZ8"/>
<dbReference type="OrthoDB" id="5893017at2"/>
<accession>A0A1G8GYZ8</accession>
<keyword evidence="5" id="KW-1185">Reference proteome</keyword>
<dbReference type="RefSeq" id="WP_093279258.1">
    <property type="nucleotide sequence ID" value="NZ_FNDD01000042.1"/>
</dbReference>
<dbReference type="InterPro" id="IPR025232">
    <property type="entry name" value="DUF4174"/>
</dbReference>
<dbReference type="EMBL" id="FNDD01000042">
    <property type="protein sequence ID" value="SDH99564.1"/>
    <property type="molecule type" value="Genomic_DNA"/>
</dbReference>
<sequence length="145" mass="16828">MLRHGLLTLLISASSVVYAYPNHSNQWSHRSLLYFAPDNDQQVQQFLLETQMHQCDLDERDIVVLVITASGESMPNWVKEQYDISQLYKNYQVAQTDYASILIGRDGYEKLRFTHSVDWQLLNQTIDGMPMRQREMQQASNPCSA</sequence>
<evidence type="ECO:0000256" key="1">
    <source>
        <dbReference type="ARBA" id="ARBA00022729"/>
    </source>
</evidence>
<dbReference type="Pfam" id="PF13778">
    <property type="entry name" value="DUF4174"/>
    <property type="match status" value="1"/>
</dbReference>
<evidence type="ECO:0000256" key="2">
    <source>
        <dbReference type="SAM" id="SignalP"/>
    </source>
</evidence>
<dbReference type="Proteomes" id="UP000198854">
    <property type="component" value="Unassembled WGS sequence"/>
</dbReference>
<evidence type="ECO:0000313" key="5">
    <source>
        <dbReference type="Proteomes" id="UP000198854"/>
    </source>
</evidence>
<gene>
    <name evidence="4" type="ORF">SAMN04488136_14230</name>
</gene>